<accession>A0A3E4VWW3</accession>
<keyword evidence="1" id="KW-0472">Membrane</keyword>
<reference evidence="2 3" key="1">
    <citation type="submission" date="2018-08" db="EMBL/GenBank/DDBJ databases">
        <title>A genome reference for cultivated species of the human gut microbiota.</title>
        <authorList>
            <person name="Zou Y."/>
            <person name="Xue W."/>
            <person name="Luo G."/>
        </authorList>
    </citation>
    <scope>NUCLEOTIDE SEQUENCE [LARGE SCALE GENOMIC DNA]</scope>
    <source>
        <strain evidence="2 3">OM08-14</strain>
    </source>
</reference>
<feature type="transmembrane region" description="Helical" evidence="1">
    <location>
        <begin position="236"/>
        <end position="255"/>
    </location>
</feature>
<keyword evidence="1" id="KW-1133">Transmembrane helix</keyword>
<feature type="transmembrane region" description="Helical" evidence="1">
    <location>
        <begin position="26"/>
        <end position="42"/>
    </location>
</feature>
<feature type="transmembrane region" description="Helical" evidence="1">
    <location>
        <begin position="289"/>
        <end position="309"/>
    </location>
</feature>
<evidence type="ECO:0000313" key="2">
    <source>
        <dbReference type="EMBL" id="RGM34422.1"/>
    </source>
</evidence>
<feature type="transmembrane region" description="Helical" evidence="1">
    <location>
        <begin position="89"/>
        <end position="109"/>
    </location>
</feature>
<evidence type="ECO:0000313" key="3">
    <source>
        <dbReference type="Proteomes" id="UP000260780"/>
    </source>
</evidence>
<gene>
    <name evidence="2" type="ORF">DXC17_16465</name>
</gene>
<organism evidence="2 3">
    <name type="scientific">Phocaeicola plebeius</name>
    <dbReference type="NCBI Taxonomy" id="310297"/>
    <lineage>
        <taxon>Bacteria</taxon>
        <taxon>Pseudomonadati</taxon>
        <taxon>Bacteroidota</taxon>
        <taxon>Bacteroidia</taxon>
        <taxon>Bacteroidales</taxon>
        <taxon>Bacteroidaceae</taxon>
        <taxon>Phocaeicola</taxon>
    </lineage>
</organism>
<feature type="transmembrane region" description="Helical" evidence="1">
    <location>
        <begin position="162"/>
        <end position="187"/>
    </location>
</feature>
<keyword evidence="1" id="KW-0812">Transmembrane</keyword>
<feature type="transmembrane region" description="Helical" evidence="1">
    <location>
        <begin position="316"/>
        <end position="334"/>
    </location>
</feature>
<feature type="transmembrane region" description="Helical" evidence="1">
    <location>
        <begin position="139"/>
        <end position="156"/>
    </location>
</feature>
<dbReference type="EMBL" id="QSTF01000069">
    <property type="protein sequence ID" value="RGM34422.1"/>
    <property type="molecule type" value="Genomic_DNA"/>
</dbReference>
<dbReference type="Proteomes" id="UP000260780">
    <property type="component" value="Unassembled WGS sequence"/>
</dbReference>
<evidence type="ECO:0000256" key="1">
    <source>
        <dbReference type="SAM" id="Phobius"/>
    </source>
</evidence>
<dbReference type="Pfam" id="PF14897">
    <property type="entry name" value="EpsG"/>
    <property type="match status" value="1"/>
</dbReference>
<dbReference type="RefSeq" id="WP_117748600.1">
    <property type="nucleotide sequence ID" value="NZ_CAUDCD010000040.1"/>
</dbReference>
<proteinExistence type="predicted"/>
<dbReference type="AlphaFoldDB" id="A0A3E4VWW3"/>
<protein>
    <submittedName>
        <fullName evidence="2">EpsG family protein</fullName>
    </submittedName>
</protein>
<sequence>MYIYPLIYVLLSLVLFTDFCKVNQRNTILSGIAICMILFIGLRGESGVDSINYIDFFKNHTDTFWNWKNEEKGYAEHGFYFLSIILKSIWNNINFYFLSISAITIFFLIKSLKEFSLYPLLGFCTYYSRFLIIRDMNQIRQALAMVIIIYGFKYLLQDKKRIYLLCIIGAILMHYSSIIVIPFLFLYKYKLSLKQATTIIVVSLIIGIIGGILLKVVLIKTGFVIFLRYINTENLGLINPVLIFQLMLCIIFFYYESILKKAQKGYYIIRNAYLYSTILLVLTCNMGEIGGRLATIFATCEIFIIPALSVIIKPRVCGYLICWILTAFLFFMNYQKLLQEPEYWNYFSLNI</sequence>
<feature type="transmembrane region" description="Helical" evidence="1">
    <location>
        <begin position="115"/>
        <end position="132"/>
    </location>
</feature>
<comment type="caution">
    <text evidence="2">The sequence shown here is derived from an EMBL/GenBank/DDBJ whole genome shotgun (WGS) entry which is preliminary data.</text>
</comment>
<dbReference type="InterPro" id="IPR049458">
    <property type="entry name" value="EpsG-like"/>
</dbReference>
<name>A0A3E4VWW3_9BACT</name>
<feature type="transmembrane region" description="Helical" evidence="1">
    <location>
        <begin position="199"/>
        <end position="230"/>
    </location>
</feature>